<evidence type="ECO:0000313" key="3">
    <source>
        <dbReference type="EMBL" id="SFT49199.1"/>
    </source>
</evidence>
<keyword evidence="1" id="KW-0560">Oxidoreductase</keyword>
<reference evidence="3 4" key="1">
    <citation type="submission" date="2016-10" db="EMBL/GenBank/DDBJ databases">
        <authorList>
            <person name="de Groot N.N."/>
        </authorList>
    </citation>
    <scope>NUCLEOTIDE SEQUENCE [LARGE SCALE GENOMIC DNA]</scope>
    <source>
        <strain evidence="3 4">LMG 27731</strain>
    </source>
</reference>
<dbReference type="CDD" id="cd07129">
    <property type="entry name" value="ALDH_KGSADH"/>
    <property type="match status" value="1"/>
</dbReference>
<sequence length="484" mass="49662">MSAMLEAGTSNFAAIDAAVARSYGAQVDYAAAPHAVRSTLLRGLADALGRDAASLVALANEETSLGAGRLNGELARTAFQLRGFADRVDAGIAARTVDDAAVAGAPPAGRPHLTRVFAPLGPVAMFAASNFPFAFSVLGGDTASALAAGCAVIVKPHSGHPELSRRVHALAAGVLREQGLPEGVIGFVEASREAAVHLVSHPDVGAVAFTGSYQGGVALWKAVNARARPIPFYGELGSINPLVVTPQALTQDVETPAATLAASIALGCGQLCTSPGVIVVRADGTGTRFVEALARSLAAQKTHAMLTLAMHRGFERATEHIAAQPGVVTRLAAQAGSDDADHAPTPRLFEIDAQSFVTNAALHEEMFGPAALVVRARHDADVLDVLTVVEGTLTVTLWGAEADTPANRALAAAAQRIAGRVLFRGVPTGVAVCDAQQHGGPWPASTQPQTTSVGYAAIERFLRPVALQDAPAWAIDANRGGATV</sequence>
<gene>
    <name evidence="3" type="ORF">SAMN05192563_1001471</name>
</gene>
<feature type="domain" description="Aldehyde dehydrogenase" evidence="2">
    <location>
        <begin position="10"/>
        <end position="425"/>
    </location>
</feature>
<dbReference type="Gene3D" id="3.40.605.10">
    <property type="entry name" value="Aldehyde Dehydrogenase, Chain A, domain 1"/>
    <property type="match status" value="1"/>
</dbReference>
<dbReference type="AlphaFoldDB" id="A0A1I6YF94"/>
<protein>
    <submittedName>
        <fullName evidence="3">NADP-dependent aldehyde dehydrogenase</fullName>
    </submittedName>
</protein>
<dbReference type="InterPro" id="IPR050740">
    <property type="entry name" value="Aldehyde_DH_Superfamily"/>
</dbReference>
<dbReference type="InterPro" id="IPR016161">
    <property type="entry name" value="Ald_DH/histidinol_DH"/>
</dbReference>
<dbReference type="SUPFAM" id="SSF53720">
    <property type="entry name" value="ALDH-like"/>
    <property type="match status" value="1"/>
</dbReference>
<name>A0A1I6YF94_9BURK</name>
<dbReference type="Gene3D" id="3.40.309.10">
    <property type="entry name" value="Aldehyde Dehydrogenase, Chain A, domain 2"/>
    <property type="match status" value="1"/>
</dbReference>
<accession>A0A1I6YF94</accession>
<evidence type="ECO:0000259" key="2">
    <source>
        <dbReference type="Pfam" id="PF00171"/>
    </source>
</evidence>
<organism evidence="3 4">
    <name type="scientific">Paraburkholderia aspalathi</name>
    <dbReference type="NCBI Taxonomy" id="1324617"/>
    <lineage>
        <taxon>Bacteria</taxon>
        <taxon>Pseudomonadati</taxon>
        <taxon>Pseudomonadota</taxon>
        <taxon>Betaproteobacteria</taxon>
        <taxon>Burkholderiales</taxon>
        <taxon>Burkholderiaceae</taxon>
        <taxon>Paraburkholderia</taxon>
    </lineage>
</organism>
<dbReference type="InterPro" id="IPR016162">
    <property type="entry name" value="Ald_DH_N"/>
</dbReference>
<evidence type="ECO:0000256" key="1">
    <source>
        <dbReference type="ARBA" id="ARBA00023002"/>
    </source>
</evidence>
<dbReference type="PANTHER" id="PTHR43353:SF3">
    <property type="entry name" value="ALDEHYDE DEHYDROGENASE-RELATED"/>
    <property type="match status" value="1"/>
</dbReference>
<dbReference type="Pfam" id="PF00171">
    <property type="entry name" value="Aldedh"/>
    <property type="match status" value="1"/>
</dbReference>
<proteinExistence type="predicted"/>
<dbReference type="EMBL" id="FPBH01000001">
    <property type="protein sequence ID" value="SFT49199.1"/>
    <property type="molecule type" value="Genomic_DNA"/>
</dbReference>
<dbReference type="PANTHER" id="PTHR43353">
    <property type="entry name" value="SUCCINATE-SEMIALDEHYDE DEHYDROGENASE, MITOCHONDRIAL"/>
    <property type="match status" value="1"/>
</dbReference>
<dbReference type="InterPro" id="IPR044151">
    <property type="entry name" value="ALDH_KGSADH"/>
</dbReference>
<dbReference type="Proteomes" id="UP000198844">
    <property type="component" value="Unassembled WGS sequence"/>
</dbReference>
<dbReference type="GO" id="GO:0016620">
    <property type="term" value="F:oxidoreductase activity, acting on the aldehyde or oxo group of donors, NAD or NADP as acceptor"/>
    <property type="evidence" value="ECO:0007669"/>
    <property type="project" value="InterPro"/>
</dbReference>
<dbReference type="InterPro" id="IPR015590">
    <property type="entry name" value="Aldehyde_DH_dom"/>
</dbReference>
<evidence type="ECO:0000313" key="4">
    <source>
        <dbReference type="Proteomes" id="UP000198844"/>
    </source>
</evidence>
<dbReference type="InterPro" id="IPR016163">
    <property type="entry name" value="Ald_DH_C"/>
</dbReference>